<dbReference type="PATRIC" id="fig|1121022.4.peg.3261"/>
<evidence type="ECO:0000313" key="1">
    <source>
        <dbReference type="EMBL" id="ESQ88555.1"/>
    </source>
</evidence>
<dbReference type="Proteomes" id="UP000017837">
    <property type="component" value="Unassembled WGS sequence"/>
</dbReference>
<proteinExistence type="predicted"/>
<comment type="caution">
    <text evidence="1">The sequence shown here is derived from an EMBL/GenBank/DDBJ whole genome shotgun (WGS) entry which is preliminary data.</text>
</comment>
<organism evidence="1 2">
    <name type="scientific">Asticcacaulis benevestitus DSM 16100 = ATCC BAA-896</name>
    <dbReference type="NCBI Taxonomy" id="1121022"/>
    <lineage>
        <taxon>Bacteria</taxon>
        <taxon>Pseudomonadati</taxon>
        <taxon>Pseudomonadota</taxon>
        <taxon>Alphaproteobacteria</taxon>
        <taxon>Caulobacterales</taxon>
        <taxon>Caulobacteraceae</taxon>
        <taxon>Asticcacaulis</taxon>
    </lineage>
</organism>
<sequence>MIGLLDLVAAQVVDWLETARKPLVLGVCGAQGSGKSTLSEGLEARLKARGLTVALLSLDDLYLAREARPVDISALFATRGVPGTHDVALGERTFKGLLSGQPTRLPRFDKATDSPVPEEEWPEITAPDIIIFEGWCVGARPQADEDLATPVNDLERNDNGVWRSVVNEALKGAYATLFGHIDKLVLLAAPGFAIVRDWRIEQENSLRRRLQAEGRTGTHLMSDEAVGRFIQSYERLTCHILRTMPAYADLTLQLDAARHMTSATTPVPAPVSASASRFQ</sequence>
<dbReference type="Pfam" id="PF03308">
    <property type="entry name" value="MeaB"/>
    <property type="match status" value="1"/>
</dbReference>
<protein>
    <recommendedName>
        <fullName evidence="3">Kinase</fullName>
    </recommendedName>
</protein>
<accession>V4PSS6</accession>
<dbReference type="EMBL" id="AWGB01000037">
    <property type="protein sequence ID" value="ESQ88555.1"/>
    <property type="molecule type" value="Genomic_DNA"/>
</dbReference>
<keyword evidence="2" id="KW-1185">Reference proteome</keyword>
<dbReference type="PANTHER" id="PTHR10285">
    <property type="entry name" value="URIDINE KINASE"/>
    <property type="match status" value="1"/>
</dbReference>
<dbReference type="InterPro" id="IPR027417">
    <property type="entry name" value="P-loop_NTPase"/>
</dbReference>
<dbReference type="Gene3D" id="3.40.50.300">
    <property type="entry name" value="P-loop containing nucleotide triphosphate hydrolases"/>
    <property type="match status" value="1"/>
</dbReference>
<dbReference type="SUPFAM" id="SSF52540">
    <property type="entry name" value="P-loop containing nucleoside triphosphate hydrolases"/>
    <property type="match status" value="1"/>
</dbReference>
<dbReference type="STRING" id="1121022.GCA_000376105_01855"/>
<reference evidence="1 2" key="1">
    <citation type="journal article" date="2014" name="Nature">
        <title>Sequential evolution of bacterial morphology by co-option of a developmental regulator.</title>
        <authorList>
            <person name="Jiang C."/>
            <person name="Brown P.J."/>
            <person name="Ducret A."/>
            <person name="Brun Y.V."/>
        </authorList>
    </citation>
    <scope>NUCLEOTIDE SEQUENCE [LARGE SCALE GENOMIC DNA]</scope>
    <source>
        <strain evidence="1 2">DSM 16100</strain>
    </source>
</reference>
<name>V4PSS6_9CAUL</name>
<dbReference type="AlphaFoldDB" id="V4PSS6"/>
<evidence type="ECO:0008006" key="3">
    <source>
        <dbReference type="Google" id="ProtNLM"/>
    </source>
</evidence>
<evidence type="ECO:0000313" key="2">
    <source>
        <dbReference type="Proteomes" id="UP000017837"/>
    </source>
</evidence>
<gene>
    <name evidence="1" type="ORF">ABENE_16035</name>
</gene>
<dbReference type="eggNOG" id="COG4240">
    <property type="taxonomic scope" value="Bacteria"/>
</dbReference>